<evidence type="ECO:0008006" key="3">
    <source>
        <dbReference type="Google" id="ProtNLM"/>
    </source>
</evidence>
<dbReference type="HOGENOM" id="CLU_157968_0_0_5"/>
<dbReference type="EMBL" id="JH719382">
    <property type="protein sequence ID" value="EJB01792.1"/>
    <property type="molecule type" value="Genomic_DNA"/>
</dbReference>
<dbReference type="AlphaFoldDB" id="I9N524"/>
<dbReference type="Proteomes" id="UP000005092">
    <property type="component" value="Unassembled WGS sequence"/>
</dbReference>
<gene>
    <name evidence="1" type="ORF">Rleg9DRAFT_0540</name>
</gene>
<sequence>MQRVDIHGSLRTFVRVTNRIQEMTATDTATLLEDAADRIADISRPDLQIMLRRAALRLRNASAVSMDDDVEEVLRDLAGEFGLTRNDTIRFIVWEWMAKNTYLPVDMLDKDGDVDGNR</sequence>
<name>I9N524_RHILT</name>
<evidence type="ECO:0000313" key="2">
    <source>
        <dbReference type="Proteomes" id="UP000005092"/>
    </source>
</evidence>
<proteinExistence type="predicted"/>
<protein>
    <recommendedName>
        <fullName evidence="3">Ribbon-helix-helix protein, copG family</fullName>
    </recommendedName>
</protein>
<organism evidence="1 2">
    <name type="scientific">Rhizobium leguminosarum bv. trifolii WSM597</name>
    <dbReference type="NCBI Taxonomy" id="754764"/>
    <lineage>
        <taxon>Bacteria</taxon>
        <taxon>Pseudomonadati</taxon>
        <taxon>Pseudomonadota</taxon>
        <taxon>Alphaproteobacteria</taxon>
        <taxon>Hyphomicrobiales</taxon>
        <taxon>Rhizobiaceae</taxon>
        <taxon>Rhizobium/Agrobacterium group</taxon>
        <taxon>Rhizobium</taxon>
    </lineage>
</organism>
<reference evidence="1 2" key="1">
    <citation type="submission" date="2012-02" db="EMBL/GenBank/DDBJ databases">
        <title>Improved High-Quality Draft Sequence of Rhizobium leguminosarum bv. trifolii WSM597.</title>
        <authorList>
            <consortium name="US DOE Joint Genome Institute"/>
            <person name="Lucas S."/>
            <person name="Han J."/>
            <person name="Lapidus A."/>
            <person name="Cheng J.-F."/>
            <person name="Goodwin L."/>
            <person name="Pitluck S."/>
            <person name="Peters L."/>
            <person name="Ovchinnikova G."/>
            <person name="Held B."/>
            <person name="Detter J.C."/>
            <person name="Han C."/>
            <person name="Tapia R."/>
            <person name="Land M."/>
            <person name="Hauser L."/>
            <person name="Kyrpides N."/>
            <person name="Ivanova N."/>
            <person name="Pagani I."/>
            <person name="Brau L."/>
            <person name="Yates R."/>
            <person name="O'Hara G."/>
            <person name="Rui T."/>
            <person name="Howieson J."/>
            <person name="Reeve W."/>
            <person name="Woyke T."/>
        </authorList>
    </citation>
    <scope>NUCLEOTIDE SEQUENCE [LARGE SCALE GENOMIC DNA]</scope>
    <source>
        <strain evidence="1 2">WSM597</strain>
    </source>
</reference>
<evidence type="ECO:0000313" key="1">
    <source>
        <dbReference type="EMBL" id="EJB01792.1"/>
    </source>
</evidence>
<accession>I9N524</accession>